<sequence length="87" mass="10482">MDTSIKRKNDNGSHLLSNSKLKFPEEHPQTQIISEVVANRFIDLADRFDAKRLKYVDPEEAFKDILWKYHKLTYFLDFRYRGGHFQY</sequence>
<organism evidence="2 3">
    <name type="scientific">Pristionchus pacificus</name>
    <name type="common">Parasitic nematode worm</name>
    <dbReference type="NCBI Taxonomy" id="54126"/>
    <lineage>
        <taxon>Eukaryota</taxon>
        <taxon>Metazoa</taxon>
        <taxon>Ecdysozoa</taxon>
        <taxon>Nematoda</taxon>
        <taxon>Chromadorea</taxon>
        <taxon>Rhabditida</taxon>
        <taxon>Rhabditina</taxon>
        <taxon>Diplogasteromorpha</taxon>
        <taxon>Diplogasteroidea</taxon>
        <taxon>Neodiplogasteridae</taxon>
        <taxon>Pristionchus</taxon>
    </lineage>
</organism>
<evidence type="ECO:0000313" key="2">
    <source>
        <dbReference type="EnsemblMetazoa" id="PPA43985.1"/>
    </source>
</evidence>
<reference evidence="2" key="2">
    <citation type="submission" date="2022-06" db="UniProtKB">
        <authorList>
            <consortium name="EnsemblMetazoa"/>
        </authorList>
    </citation>
    <scope>IDENTIFICATION</scope>
    <source>
        <strain evidence="2">PS312</strain>
    </source>
</reference>
<evidence type="ECO:0000313" key="3">
    <source>
        <dbReference type="Proteomes" id="UP000005239"/>
    </source>
</evidence>
<accession>A0A2A6BMB5</accession>
<dbReference type="EnsemblMetazoa" id="PPA43985.1">
    <property type="protein sequence ID" value="PPA43985.1"/>
    <property type="gene ID" value="WBGene00282354"/>
</dbReference>
<dbReference type="Proteomes" id="UP000005239">
    <property type="component" value="Unassembled WGS sequence"/>
</dbReference>
<protein>
    <submittedName>
        <fullName evidence="2">Uncharacterized protein</fullName>
    </submittedName>
</protein>
<dbReference type="AlphaFoldDB" id="A0A2A6BMB5"/>
<gene>
    <name evidence="2" type="primary">WBGene00282354</name>
</gene>
<accession>A0A8R1V0Y0</accession>
<keyword evidence="3" id="KW-1185">Reference proteome</keyword>
<feature type="compositionally biased region" description="Basic and acidic residues" evidence="1">
    <location>
        <begin position="1"/>
        <end position="11"/>
    </location>
</feature>
<name>A0A2A6BMB5_PRIPA</name>
<proteinExistence type="predicted"/>
<reference evidence="3" key="1">
    <citation type="journal article" date="2008" name="Nat. Genet.">
        <title>The Pristionchus pacificus genome provides a unique perspective on nematode lifestyle and parasitism.</title>
        <authorList>
            <person name="Dieterich C."/>
            <person name="Clifton S.W."/>
            <person name="Schuster L.N."/>
            <person name="Chinwalla A."/>
            <person name="Delehaunty K."/>
            <person name="Dinkelacker I."/>
            <person name="Fulton L."/>
            <person name="Fulton R."/>
            <person name="Godfrey J."/>
            <person name="Minx P."/>
            <person name="Mitreva M."/>
            <person name="Roeseler W."/>
            <person name="Tian H."/>
            <person name="Witte H."/>
            <person name="Yang S.P."/>
            <person name="Wilson R.K."/>
            <person name="Sommer R.J."/>
        </authorList>
    </citation>
    <scope>NUCLEOTIDE SEQUENCE [LARGE SCALE GENOMIC DNA]</scope>
    <source>
        <strain evidence="3">PS312</strain>
    </source>
</reference>
<feature type="region of interest" description="Disordered" evidence="1">
    <location>
        <begin position="1"/>
        <end position="22"/>
    </location>
</feature>
<evidence type="ECO:0000256" key="1">
    <source>
        <dbReference type="SAM" id="MobiDB-lite"/>
    </source>
</evidence>